<dbReference type="SUPFAM" id="SSF102712">
    <property type="entry name" value="JAB1/MPN domain"/>
    <property type="match status" value="1"/>
</dbReference>
<dbReference type="AlphaFoldDB" id="A0AAV0WD78"/>
<keyword evidence="1" id="KW-0645">Protease</keyword>
<evidence type="ECO:0000256" key="2">
    <source>
        <dbReference type="ARBA" id="ARBA00022723"/>
    </source>
</evidence>
<comment type="caution">
    <text evidence="8">The sequence shown here is derived from an EMBL/GenBank/DDBJ whole genome shotgun (WGS) entry which is preliminary data.</text>
</comment>
<dbReference type="InterPro" id="IPR050242">
    <property type="entry name" value="JAMM_MPN+_peptidase_M67A"/>
</dbReference>
<dbReference type="Pfam" id="PF01398">
    <property type="entry name" value="JAB"/>
    <property type="match status" value="1"/>
</dbReference>
<reference evidence="8 9" key="1">
    <citation type="submission" date="2023-01" db="EMBL/GenBank/DDBJ databases">
        <authorList>
            <person name="Whitehead M."/>
        </authorList>
    </citation>
    <scope>NUCLEOTIDE SEQUENCE [LARGE SCALE GENOMIC DNA]</scope>
</reference>
<feature type="domain" description="MPN" evidence="7">
    <location>
        <begin position="250"/>
        <end position="386"/>
    </location>
</feature>
<accession>A0AAV0WD78</accession>
<dbReference type="FunFam" id="3.40.140.10:FF:000053">
    <property type="entry name" value="MPN domain-containing protein CG4751"/>
    <property type="match status" value="1"/>
</dbReference>
<dbReference type="Pfam" id="PF18755">
    <property type="entry name" value="RAMA"/>
    <property type="match status" value="1"/>
</dbReference>
<evidence type="ECO:0000313" key="8">
    <source>
        <dbReference type="EMBL" id="CAI6353810.1"/>
    </source>
</evidence>
<dbReference type="CDD" id="cd08067">
    <property type="entry name" value="MPN_2A_DUB"/>
    <property type="match status" value="1"/>
</dbReference>
<evidence type="ECO:0000256" key="1">
    <source>
        <dbReference type="ARBA" id="ARBA00022670"/>
    </source>
</evidence>
<dbReference type="PANTHER" id="PTHR10410">
    <property type="entry name" value="EUKARYOTIC TRANSLATION INITIATION FACTOR 3 -RELATED"/>
    <property type="match status" value="1"/>
</dbReference>
<protein>
    <recommendedName>
        <fullName evidence="7">MPN domain-containing protein</fullName>
    </recommendedName>
</protein>
<evidence type="ECO:0000259" key="7">
    <source>
        <dbReference type="PROSITE" id="PS50249"/>
    </source>
</evidence>
<dbReference type="InterPro" id="IPR000555">
    <property type="entry name" value="JAMM/MPN+_dom"/>
</dbReference>
<dbReference type="PROSITE" id="PS50249">
    <property type="entry name" value="MPN"/>
    <property type="match status" value="1"/>
</dbReference>
<keyword evidence="3" id="KW-0378">Hydrolase</keyword>
<evidence type="ECO:0000256" key="6">
    <source>
        <dbReference type="ARBA" id="ARBA00061577"/>
    </source>
</evidence>
<sequence length="580" mass="65104">MLPLSRSLSLLSSRLLQSLDRPDLMTTLVFLYILCSHVLIQMVNGCEMNGTAVVDSDVTVGPSTSSARSNKRRVRGTTSRTVTLQMLLETNILEPGNSVLSLEYMGQRFVGDLLPDGKIRSVETLNEFASPSAWAYNCKSIINKIKKAGCGWSSIRYKGKKLDAYKHAYFRKRESSNVEHNIVPVEDAESDVSYAIQNEVLPLTPSTESHVAKEPIKFSEICSRSSNQNLNTLVECTDWSYINKVQPFHVNISSNAKLLLDFHCHLMSSEVVGYLAGNWDFSTQTLTVKNAYPFRSRLHDAELTSLIEEEIRNTFTAKNMVLVGWYHSHPETIATPTLRDIEAQLDYEVQIKGPTVESYIPCVGIICSPYDKGKSTLDSTITCYWVLPSFENEIHDYGRPMNMHFTTKPEKSLTLDIVMALKKCVDFNKYEPDVINFKDKYKNDVTYLEKLKISLMDKFPKDDTIHRFLWNFLSEIVCIGSSGDTAKNNLQNLIAVISSRQLLLSTSSFQTPNALVEHLESYLKSCNANSLTLEDVPTTSDGSNITSASIASSLFNDLDFSKAMSLIGLSPSRYQTDPLK</sequence>
<dbReference type="GO" id="GO:0008237">
    <property type="term" value="F:metallopeptidase activity"/>
    <property type="evidence" value="ECO:0007669"/>
    <property type="project" value="UniProtKB-KW"/>
</dbReference>
<comment type="similarity">
    <text evidence="6">Belongs to the peptidase M67 family.</text>
</comment>
<dbReference type="EMBL" id="CARXXK010000002">
    <property type="protein sequence ID" value="CAI6353810.1"/>
    <property type="molecule type" value="Genomic_DNA"/>
</dbReference>
<dbReference type="InterPro" id="IPR040843">
    <property type="entry name" value="RAMA"/>
</dbReference>
<keyword evidence="4" id="KW-0862">Zinc</keyword>
<evidence type="ECO:0000256" key="4">
    <source>
        <dbReference type="ARBA" id="ARBA00022833"/>
    </source>
</evidence>
<evidence type="ECO:0000313" key="9">
    <source>
        <dbReference type="Proteomes" id="UP001160148"/>
    </source>
</evidence>
<evidence type="ECO:0000256" key="3">
    <source>
        <dbReference type="ARBA" id="ARBA00022801"/>
    </source>
</evidence>
<keyword evidence="2" id="KW-0479">Metal-binding</keyword>
<keyword evidence="9" id="KW-1185">Reference proteome</keyword>
<dbReference type="GO" id="GO:0006508">
    <property type="term" value="P:proteolysis"/>
    <property type="evidence" value="ECO:0007669"/>
    <property type="project" value="UniProtKB-KW"/>
</dbReference>
<keyword evidence="5" id="KW-0482">Metalloprotease</keyword>
<gene>
    <name evidence="8" type="ORF">MEUPH1_LOCUS9886</name>
</gene>
<dbReference type="InterPro" id="IPR037518">
    <property type="entry name" value="MPN"/>
</dbReference>
<dbReference type="Gene3D" id="3.40.140.10">
    <property type="entry name" value="Cytidine Deaminase, domain 2"/>
    <property type="match status" value="1"/>
</dbReference>
<evidence type="ECO:0000256" key="5">
    <source>
        <dbReference type="ARBA" id="ARBA00023049"/>
    </source>
</evidence>
<dbReference type="Proteomes" id="UP001160148">
    <property type="component" value="Unassembled WGS sequence"/>
</dbReference>
<proteinExistence type="inferred from homology"/>
<dbReference type="GO" id="GO:0046872">
    <property type="term" value="F:metal ion binding"/>
    <property type="evidence" value="ECO:0007669"/>
    <property type="project" value="UniProtKB-KW"/>
</dbReference>
<organism evidence="8 9">
    <name type="scientific">Macrosiphum euphorbiae</name>
    <name type="common">potato aphid</name>
    <dbReference type="NCBI Taxonomy" id="13131"/>
    <lineage>
        <taxon>Eukaryota</taxon>
        <taxon>Metazoa</taxon>
        <taxon>Ecdysozoa</taxon>
        <taxon>Arthropoda</taxon>
        <taxon>Hexapoda</taxon>
        <taxon>Insecta</taxon>
        <taxon>Pterygota</taxon>
        <taxon>Neoptera</taxon>
        <taxon>Paraneoptera</taxon>
        <taxon>Hemiptera</taxon>
        <taxon>Sternorrhyncha</taxon>
        <taxon>Aphidomorpha</taxon>
        <taxon>Aphidoidea</taxon>
        <taxon>Aphididae</taxon>
        <taxon>Macrosiphini</taxon>
        <taxon>Macrosiphum</taxon>
    </lineage>
</organism>
<name>A0AAV0WD78_9HEMI</name>